<dbReference type="OrthoDB" id="9809275at2"/>
<dbReference type="Gene3D" id="3.90.1200.10">
    <property type="match status" value="1"/>
</dbReference>
<gene>
    <name evidence="2" type="ORF">SAMN05444414_10538</name>
</gene>
<organism evidence="2 3">
    <name type="scientific">Roseovarius marisflavi</name>
    <dbReference type="NCBI Taxonomy" id="1054996"/>
    <lineage>
        <taxon>Bacteria</taxon>
        <taxon>Pseudomonadati</taxon>
        <taxon>Pseudomonadota</taxon>
        <taxon>Alphaproteobacteria</taxon>
        <taxon>Rhodobacterales</taxon>
        <taxon>Roseobacteraceae</taxon>
        <taxon>Roseovarius</taxon>
    </lineage>
</organism>
<dbReference type="STRING" id="1054996.SAMN05444414_10538"/>
<evidence type="ECO:0000259" key="1">
    <source>
        <dbReference type="Pfam" id="PF01636"/>
    </source>
</evidence>
<dbReference type="SUPFAM" id="SSF56112">
    <property type="entry name" value="Protein kinase-like (PK-like)"/>
    <property type="match status" value="1"/>
</dbReference>
<dbReference type="InterPro" id="IPR011009">
    <property type="entry name" value="Kinase-like_dom_sf"/>
</dbReference>
<dbReference type="Pfam" id="PF01636">
    <property type="entry name" value="APH"/>
    <property type="match status" value="1"/>
</dbReference>
<dbReference type="Gene3D" id="3.30.200.20">
    <property type="entry name" value="Phosphorylase Kinase, domain 1"/>
    <property type="match status" value="1"/>
</dbReference>
<sequence length="341" mass="37318">MTDRAILQQAFIAHTDWADAMIAPLAGDASNRRYLRLTRAATGETAVLMDAPPEKGEDVRPFLRIARYLTGLGLSAPRILAEDSTNGFLILEDLGDVLFARVIPNDAALELPLYSAATDLLAELHHHAPPPDLAVYSPDVMADMAALAFDWYLVGATGDIGPDRGAFHATIKTALATHASETNVLIQRDYHAENLLWLPDRVGVARVGLLDFQDAMLGHPAYDLVSILQDARRDVPRAIEQGMIARYIDRSGADPARFETAYACLGAQRNLRILGVFARLCMRDGKAHYVDLIPRVWAHLERDLSHPAMAAVAKIVRAALAPPTPAILQRLKDQCATKPTR</sequence>
<feature type="domain" description="Aminoglycoside phosphotransferase" evidence="1">
    <location>
        <begin position="22"/>
        <end position="256"/>
    </location>
</feature>
<proteinExistence type="predicted"/>
<dbReference type="AlphaFoldDB" id="A0A1M6XVH6"/>
<reference evidence="3" key="1">
    <citation type="submission" date="2016-11" db="EMBL/GenBank/DDBJ databases">
        <authorList>
            <person name="Varghese N."/>
            <person name="Submissions S."/>
        </authorList>
    </citation>
    <scope>NUCLEOTIDE SEQUENCE [LARGE SCALE GENOMIC DNA]</scope>
    <source>
        <strain evidence="3">DSM 29327</strain>
    </source>
</reference>
<name>A0A1M6XVH6_9RHOB</name>
<evidence type="ECO:0000313" key="2">
    <source>
        <dbReference type="EMBL" id="SHL09974.1"/>
    </source>
</evidence>
<dbReference type="Proteomes" id="UP000184191">
    <property type="component" value="Unassembled WGS sequence"/>
</dbReference>
<dbReference type="InterPro" id="IPR002575">
    <property type="entry name" value="Aminoglycoside_PTrfase"/>
</dbReference>
<dbReference type="RefSeq" id="WP_073196325.1">
    <property type="nucleotide sequence ID" value="NZ_FRBN01000005.1"/>
</dbReference>
<accession>A0A1M6XVH6</accession>
<keyword evidence="3" id="KW-1185">Reference proteome</keyword>
<dbReference type="EMBL" id="FRBN01000005">
    <property type="protein sequence ID" value="SHL09974.1"/>
    <property type="molecule type" value="Genomic_DNA"/>
</dbReference>
<evidence type="ECO:0000313" key="3">
    <source>
        <dbReference type="Proteomes" id="UP000184191"/>
    </source>
</evidence>
<protein>
    <recommendedName>
        <fullName evidence="1">Aminoglycoside phosphotransferase domain-containing protein</fullName>
    </recommendedName>
</protein>